<organism evidence="1 2">
    <name type="scientific">Chrysochromulina tobinii</name>
    <dbReference type="NCBI Taxonomy" id="1460289"/>
    <lineage>
        <taxon>Eukaryota</taxon>
        <taxon>Haptista</taxon>
        <taxon>Haptophyta</taxon>
        <taxon>Prymnesiophyceae</taxon>
        <taxon>Prymnesiales</taxon>
        <taxon>Chrysochromulinaceae</taxon>
        <taxon>Chrysochromulina</taxon>
    </lineage>
</organism>
<proteinExistence type="predicted"/>
<gene>
    <name evidence="1" type="ORF">Ctob_011353</name>
</gene>
<name>A0A0M0K6Y9_9EUKA</name>
<dbReference type="Proteomes" id="UP000037460">
    <property type="component" value="Unassembled WGS sequence"/>
</dbReference>
<comment type="caution">
    <text evidence="1">The sequence shown here is derived from an EMBL/GenBank/DDBJ whole genome shotgun (WGS) entry which is preliminary data.</text>
</comment>
<protein>
    <submittedName>
        <fullName evidence="1">Uncharacterized protein</fullName>
    </submittedName>
</protein>
<sequence length="65" mass="7269">MTKDEEEVRTFIKSNVSGLVKLVKNEAADSSTKANIISWMAAVSSTRVCSSIGLGYKKWYYLCIF</sequence>
<evidence type="ECO:0000313" key="2">
    <source>
        <dbReference type="Proteomes" id="UP000037460"/>
    </source>
</evidence>
<reference evidence="2" key="1">
    <citation type="journal article" date="2015" name="PLoS Genet.">
        <title>Genome Sequence and Transcriptome Analyses of Chrysochromulina tobin: Metabolic Tools for Enhanced Algal Fitness in the Prominent Order Prymnesiales (Haptophyceae).</title>
        <authorList>
            <person name="Hovde B.T."/>
            <person name="Deodato C.R."/>
            <person name="Hunsperger H.M."/>
            <person name="Ryken S.A."/>
            <person name="Yost W."/>
            <person name="Jha R.K."/>
            <person name="Patterson J."/>
            <person name="Monnat R.J. Jr."/>
            <person name="Barlow S.B."/>
            <person name="Starkenburg S.R."/>
            <person name="Cattolico R.A."/>
        </authorList>
    </citation>
    <scope>NUCLEOTIDE SEQUENCE</scope>
    <source>
        <strain evidence="2">CCMP291</strain>
    </source>
</reference>
<dbReference type="EMBL" id="JWZX01001251">
    <property type="protein sequence ID" value="KOO34367.1"/>
    <property type="molecule type" value="Genomic_DNA"/>
</dbReference>
<keyword evidence="2" id="KW-1185">Reference proteome</keyword>
<evidence type="ECO:0000313" key="1">
    <source>
        <dbReference type="EMBL" id="KOO34367.1"/>
    </source>
</evidence>
<dbReference type="AlphaFoldDB" id="A0A0M0K6Y9"/>
<accession>A0A0M0K6Y9</accession>